<proteinExistence type="predicted"/>
<evidence type="ECO:0000313" key="2">
    <source>
        <dbReference type="Proteomes" id="UP000030755"/>
    </source>
</evidence>
<evidence type="ECO:0000313" key="1">
    <source>
        <dbReference type="EMBL" id="EPZ34466.1"/>
    </source>
</evidence>
<dbReference type="AlphaFoldDB" id="A0A075B0W0"/>
<sequence length="63" mass="7686">MMRVKTSWIGIQRKRHATRRFQAGPNYYVPLTWQRAPIPRIHPKEKYFETKKVDLPFLTKIME</sequence>
<dbReference type="HOGENOM" id="CLU_2887064_0_0_1"/>
<protein>
    <submittedName>
        <fullName evidence="1">Uncharacterized protein</fullName>
    </submittedName>
</protein>
<dbReference type="EMBL" id="KE560951">
    <property type="protein sequence ID" value="EPZ34466.1"/>
    <property type="molecule type" value="Genomic_DNA"/>
</dbReference>
<gene>
    <name evidence="1" type="ORF">O9G_004720</name>
</gene>
<reference evidence="1 2" key="1">
    <citation type="journal article" date="2013" name="Curr. Biol.">
        <title>Shared signatures of parasitism and phylogenomics unite Cryptomycota and microsporidia.</title>
        <authorList>
            <person name="James T.Y."/>
            <person name="Pelin A."/>
            <person name="Bonen L."/>
            <person name="Ahrendt S."/>
            <person name="Sain D."/>
            <person name="Corradi N."/>
            <person name="Stajich J.E."/>
        </authorList>
    </citation>
    <scope>NUCLEOTIDE SEQUENCE [LARGE SCALE GENOMIC DNA]</scope>
    <source>
        <strain evidence="1 2">CSF55</strain>
    </source>
</reference>
<organism evidence="1 2">
    <name type="scientific">Rozella allomycis (strain CSF55)</name>
    <dbReference type="NCBI Taxonomy" id="988480"/>
    <lineage>
        <taxon>Eukaryota</taxon>
        <taxon>Fungi</taxon>
        <taxon>Fungi incertae sedis</taxon>
        <taxon>Cryptomycota</taxon>
        <taxon>Cryptomycota incertae sedis</taxon>
        <taxon>Rozella</taxon>
    </lineage>
</organism>
<keyword evidence="2" id="KW-1185">Reference proteome</keyword>
<name>A0A075B0W0_ROZAC</name>
<dbReference type="Proteomes" id="UP000030755">
    <property type="component" value="Unassembled WGS sequence"/>
</dbReference>
<accession>A0A075B0W0</accession>